<feature type="transmembrane region" description="Helical" evidence="7">
    <location>
        <begin position="312"/>
        <end position="334"/>
    </location>
</feature>
<keyword evidence="10" id="KW-1185">Reference proteome</keyword>
<evidence type="ECO:0000256" key="7">
    <source>
        <dbReference type="SAM" id="Phobius"/>
    </source>
</evidence>
<keyword evidence="3" id="KW-1003">Cell membrane</keyword>
<comment type="similarity">
    <text evidence="2">Belongs to the UPF0718 family.</text>
</comment>
<comment type="subcellular location">
    <subcellularLocation>
        <location evidence="1">Cell membrane</location>
        <topology evidence="1">Multi-pass membrane protein</topology>
    </subcellularLocation>
</comment>
<dbReference type="Gene3D" id="3.30.70.100">
    <property type="match status" value="1"/>
</dbReference>
<feature type="transmembrane region" description="Helical" evidence="7">
    <location>
        <begin position="354"/>
        <end position="376"/>
    </location>
</feature>
<keyword evidence="6 7" id="KW-0472">Membrane</keyword>
<evidence type="ECO:0000256" key="2">
    <source>
        <dbReference type="ARBA" id="ARBA00006386"/>
    </source>
</evidence>
<dbReference type="GO" id="GO:0046872">
    <property type="term" value="F:metal ion binding"/>
    <property type="evidence" value="ECO:0007669"/>
    <property type="project" value="InterPro"/>
</dbReference>
<dbReference type="Pfam" id="PF00403">
    <property type="entry name" value="HMA"/>
    <property type="match status" value="1"/>
</dbReference>
<evidence type="ECO:0000259" key="8">
    <source>
        <dbReference type="PROSITE" id="PS50846"/>
    </source>
</evidence>
<dbReference type="InterPro" id="IPR005524">
    <property type="entry name" value="DUF318"/>
</dbReference>
<feature type="transmembrane region" description="Helical" evidence="7">
    <location>
        <begin position="247"/>
        <end position="277"/>
    </location>
</feature>
<dbReference type="AlphaFoldDB" id="A0A419W6C8"/>
<sequence length="457" mass="49171">MTDFLLKYINELVYLMNEMAPWLLLGLVFAGLLKVFFPQDKVQKYMGKSNTKSAVNASILGIPMPLCSCGVIPTGISFFRNGASKGATNSFLISTPQTGVDSIFATYSMLGWPFAVLRPIVAFVTGIAGGILTNWLVKEKPAPKVAPKPAFAGFAMAAQPTKPATGSLLTVAPQVQSKSTNGATCNDTSCGCHSEPPKGNAFVQATHYAFIELLQDIAKWLIIGFLIAALISVILPDDFFSRFHGLGFLEILVILAASVPIYICATGSIPIAAVLLLKGVSPGAALVFLMAGPATNVATISVIGNTMGRKSLLVYLGTIIGGAIIFGMLTNWLIPADFILSKVMHIHNGEHEMLPMWVQIGSSIVLIGSLIFGYFYQRYEKTNQKATAMDFKTLKIEGMTCSHCEASVTRNLMKLDGIDEVIADKNTSEVKVSGKKIDLKAIEKVVDEIGYHYKGEI</sequence>
<dbReference type="InterPro" id="IPR006121">
    <property type="entry name" value="HMA_dom"/>
</dbReference>
<feature type="transmembrane region" description="Helical" evidence="7">
    <location>
        <begin position="20"/>
        <end position="37"/>
    </location>
</feature>
<proteinExistence type="inferred from homology"/>
<accession>A0A419W6C8</accession>
<keyword evidence="5 7" id="KW-1133">Transmembrane helix</keyword>
<keyword evidence="4 7" id="KW-0812">Transmembrane</keyword>
<evidence type="ECO:0000256" key="1">
    <source>
        <dbReference type="ARBA" id="ARBA00004651"/>
    </source>
</evidence>
<dbReference type="CDD" id="cd00371">
    <property type="entry name" value="HMA"/>
    <property type="match status" value="1"/>
</dbReference>
<dbReference type="PANTHER" id="PTHR34184">
    <property type="entry name" value="UPF0718 PROTEIN YCGR"/>
    <property type="match status" value="1"/>
</dbReference>
<feature type="domain" description="HMA" evidence="8">
    <location>
        <begin position="390"/>
        <end position="454"/>
    </location>
</feature>
<evidence type="ECO:0000256" key="3">
    <source>
        <dbReference type="ARBA" id="ARBA00022475"/>
    </source>
</evidence>
<dbReference type="PROSITE" id="PS50846">
    <property type="entry name" value="HMA_2"/>
    <property type="match status" value="1"/>
</dbReference>
<dbReference type="RefSeq" id="WP_120272354.1">
    <property type="nucleotide sequence ID" value="NZ_RAPN01000001.1"/>
</dbReference>
<evidence type="ECO:0000256" key="5">
    <source>
        <dbReference type="ARBA" id="ARBA00022989"/>
    </source>
</evidence>
<dbReference type="NCBIfam" id="NF033936">
    <property type="entry name" value="CuZnOut_SO0444"/>
    <property type="match status" value="1"/>
</dbReference>
<comment type="caution">
    <text evidence="9">The sequence shown here is derived from an EMBL/GenBank/DDBJ whole genome shotgun (WGS) entry which is preliminary data.</text>
</comment>
<evidence type="ECO:0000313" key="9">
    <source>
        <dbReference type="EMBL" id="RKD91014.1"/>
    </source>
</evidence>
<organism evidence="9 10">
    <name type="scientific">Mangrovibacterium diazotrophicum</name>
    <dbReference type="NCBI Taxonomy" id="1261403"/>
    <lineage>
        <taxon>Bacteria</taxon>
        <taxon>Pseudomonadati</taxon>
        <taxon>Bacteroidota</taxon>
        <taxon>Bacteroidia</taxon>
        <taxon>Marinilabiliales</taxon>
        <taxon>Prolixibacteraceae</taxon>
        <taxon>Mangrovibacterium</taxon>
    </lineage>
</organism>
<dbReference type="Proteomes" id="UP000283387">
    <property type="component" value="Unassembled WGS sequence"/>
</dbReference>
<feature type="transmembrane region" description="Helical" evidence="7">
    <location>
        <begin position="116"/>
        <end position="137"/>
    </location>
</feature>
<name>A0A419W6C8_9BACT</name>
<protein>
    <recommendedName>
        <fullName evidence="8">HMA domain-containing protein</fullName>
    </recommendedName>
</protein>
<evidence type="ECO:0000256" key="4">
    <source>
        <dbReference type="ARBA" id="ARBA00022692"/>
    </source>
</evidence>
<reference evidence="9 10" key="1">
    <citation type="submission" date="2018-09" db="EMBL/GenBank/DDBJ databases">
        <title>Genomic Encyclopedia of Archaeal and Bacterial Type Strains, Phase II (KMG-II): from individual species to whole genera.</title>
        <authorList>
            <person name="Goeker M."/>
        </authorList>
    </citation>
    <scope>NUCLEOTIDE SEQUENCE [LARGE SCALE GENOMIC DNA]</scope>
    <source>
        <strain evidence="9 10">DSM 27148</strain>
    </source>
</reference>
<dbReference type="GO" id="GO:0005886">
    <property type="term" value="C:plasma membrane"/>
    <property type="evidence" value="ECO:0007669"/>
    <property type="project" value="UniProtKB-SubCell"/>
</dbReference>
<gene>
    <name evidence="9" type="ORF">BC643_1363</name>
</gene>
<evidence type="ECO:0000313" key="10">
    <source>
        <dbReference type="Proteomes" id="UP000283387"/>
    </source>
</evidence>
<dbReference type="EMBL" id="RAPN01000001">
    <property type="protein sequence ID" value="RKD91014.1"/>
    <property type="molecule type" value="Genomic_DNA"/>
</dbReference>
<dbReference type="InterPro" id="IPR052923">
    <property type="entry name" value="UPF0718"/>
</dbReference>
<dbReference type="OrthoDB" id="9770315at2"/>
<feature type="transmembrane region" description="Helical" evidence="7">
    <location>
        <begin position="283"/>
        <end position="305"/>
    </location>
</feature>
<dbReference type="PANTHER" id="PTHR34184:SF4">
    <property type="entry name" value="UPF0718 PROTEIN YCGR"/>
    <property type="match status" value="1"/>
</dbReference>
<dbReference type="Pfam" id="PF03773">
    <property type="entry name" value="ArsP_1"/>
    <property type="match status" value="1"/>
</dbReference>
<dbReference type="SUPFAM" id="SSF55008">
    <property type="entry name" value="HMA, heavy metal-associated domain"/>
    <property type="match status" value="1"/>
</dbReference>
<evidence type="ECO:0000256" key="6">
    <source>
        <dbReference type="ARBA" id="ARBA00023136"/>
    </source>
</evidence>
<dbReference type="InterPro" id="IPR036163">
    <property type="entry name" value="HMA_dom_sf"/>
</dbReference>